<sequence>MGYRPFGYILDRLDYALYQTKLKNFLKTRRGRVAAMRGGLIGRIASDFVSSDRVLDPVTARGASEVGYLEFDLDDGTPVCDEELTLDEERMICGFFMVPNSAGGLTDKTNFKHLSLWPSQACLDDCGFLPGVWTHDNECWYQSTLQDIRSLSFKGRTSSEWKSSLRFAKKGGSVHKGAESLSATYIGSHPELFVPL</sequence>
<comment type="caution">
    <text evidence="1">The sequence shown here is derived from an EMBL/GenBank/DDBJ whole genome shotgun (WGS) entry which is preliminary data.</text>
</comment>
<dbReference type="EMBL" id="VDMD01000016">
    <property type="protein sequence ID" value="TRM61647.1"/>
    <property type="molecule type" value="Genomic_DNA"/>
</dbReference>
<evidence type="ECO:0000313" key="1">
    <source>
        <dbReference type="EMBL" id="TRM61647.1"/>
    </source>
</evidence>
<dbReference type="OrthoDB" id="3270336at2759"/>
<accession>A0A550CA19</accession>
<keyword evidence="2" id="KW-1185">Reference proteome</keyword>
<evidence type="ECO:0000313" key="2">
    <source>
        <dbReference type="Proteomes" id="UP000320762"/>
    </source>
</evidence>
<name>A0A550CA19_9AGAR</name>
<protein>
    <submittedName>
        <fullName evidence="1">Uncharacterized protein</fullName>
    </submittedName>
</protein>
<gene>
    <name evidence="1" type="ORF">BD626DRAFT_405762</name>
</gene>
<organism evidence="1 2">
    <name type="scientific">Schizophyllum amplum</name>
    <dbReference type="NCBI Taxonomy" id="97359"/>
    <lineage>
        <taxon>Eukaryota</taxon>
        <taxon>Fungi</taxon>
        <taxon>Dikarya</taxon>
        <taxon>Basidiomycota</taxon>
        <taxon>Agaricomycotina</taxon>
        <taxon>Agaricomycetes</taxon>
        <taxon>Agaricomycetidae</taxon>
        <taxon>Agaricales</taxon>
        <taxon>Schizophyllaceae</taxon>
        <taxon>Schizophyllum</taxon>
    </lineage>
</organism>
<dbReference type="Proteomes" id="UP000320762">
    <property type="component" value="Unassembled WGS sequence"/>
</dbReference>
<dbReference type="AlphaFoldDB" id="A0A550CA19"/>
<reference evidence="1 2" key="1">
    <citation type="journal article" date="2019" name="New Phytol.">
        <title>Comparative genomics reveals unique wood-decay strategies and fruiting body development in the Schizophyllaceae.</title>
        <authorList>
            <person name="Almasi E."/>
            <person name="Sahu N."/>
            <person name="Krizsan K."/>
            <person name="Balint B."/>
            <person name="Kovacs G.M."/>
            <person name="Kiss B."/>
            <person name="Cseklye J."/>
            <person name="Drula E."/>
            <person name="Henrissat B."/>
            <person name="Nagy I."/>
            <person name="Chovatia M."/>
            <person name="Adam C."/>
            <person name="LaButti K."/>
            <person name="Lipzen A."/>
            <person name="Riley R."/>
            <person name="Grigoriev I.V."/>
            <person name="Nagy L.G."/>
        </authorList>
    </citation>
    <scope>NUCLEOTIDE SEQUENCE [LARGE SCALE GENOMIC DNA]</scope>
    <source>
        <strain evidence="1 2">NL-1724</strain>
    </source>
</reference>
<proteinExistence type="predicted"/>